<evidence type="ECO:0000313" key="3">
    <source>
        <dbReference type="Proteomes" id="UP001159363"/>
    </source>
</evidence>
<feature type="compositionally biased region" description="Polar residues" evidence="1">
    <location>
        <begin position="137"/>
        <end position="147"/>
    </location>
</feature>
<feature type="compositionally biased region" description="Basic and acidic residues" evidence="1">
    <location>
        <begin position="119"/>
        <end position="136"/>
    </location>
</feature>
<sequence length="274" mass="29486">MLKTLQELPVNVAVAKQAPLLCRLRYTQPARLSRVIGCVLQALPCSPIVQPASCTLDCLILAVADSPSTGHLFRCSSYIARNSATHSFISSNATHGPEACRNIYSVRATTWKVQSTPSRAERTRDGGKREIPEKTRQPTASSSTIPTCENPATWPGIEPGSPWRKASVLDHSAGWNTRRAPSAAAWAALTHSPGPRVRTILRRPRRAVLRVSGLRWPSGCRNSARLRPKSVGALGATETRASTHSSPLRVSWCLLTAARTISVPAAGASYHCGA</sequence>
<evidence type="ECO:0000256" key="1">
    <source>
        <dbReference type="SAM" id="MobiDB-lite"/>
    </source>
</evidence>
<evidence type="ECO:0000313" key="2">
    <source>
        <dbReference type="EMBL" id="KAJ8869719.1"/>
    </source>
</evidence>
<dbReference type="Proteomes" id="UP001159363">
    <property type="component" value="Chromosome 12"/>
</dbReference>
<keyword evidence="3" id="KW-1185">Reference proteome</keyword>
<accession>A0ABQ9GBC3</accession>
<feature type="region of interest" description="Disordered" evidence="1">
    <location>
        <begin position="114"/>
        <end position="153"/>
    </location>
</feature>
<comment type="caution">
    <text evidence="2">The sequence shown here is derived from an EMBL/GenBank/DDBJ whole genome shotgun (WGS) entry which is preliminary data.</text>
</comment>
<protein>
    <submittedName>
        <fullName evidence="2">Uncharacterized protein</fullName>
    </submittedName>
</protein>
<proteinExistence type="predicted"/>
<gene>
    <name evidence="2" type="ORF">PR048_028714</name>
</gene>
<name>A0ABQ9GBC3_9NEOP</name>
<dbReference type="EMBL" id="JARBHB010000013">
    <property type="protein sequence ID" value="KAJ8869719.1"/>
    <property type="molecule type" value="Genomic_DNA"/>
</dbReference>
<organism evidence="2 3">
    <name type="scientific">Dryococelus australis</name>
    <dbReference type="NCBI Taxonomy" id="614101"/>
    <lineage>
        <taxon>Eukaryota</taxon>
        <taxon>Metazoa</taxon>
        <taxon>Ecdysozoa</taxon>
        <taxon>Arthropoda</taxon>
        <taxon>Hexapoda</taxon>
        <taxon>Insecta</taxon>
        <taxon>Pterygota</taxon>
        <taxon>Neoptera</taxon>
        <taxon>Polyneoptera</taxon>
        <taxon>Phasmatodea</taxon>
        <taxon>Verophasmatodea</taxon>
        <taxon>Anareolatae</taxon>
        <taxon>Phasmatidae</taxon>
        <taxon>Eurycanthinae</taxon>
        <taxon>Dryococelus</taxon>
    </lineage>
</organism>
<reference evidence="2 3" key="1">
    <citation type="submission" date="2023-02" db="EMBL/GenBank/DDBJ databases">
        <title>LHISI_Scaffold_Assembly.</title>
        <authorList>
            <person name="Stuart O.P."/>
            <person name="Cleave R."/>
            <person name="Magrath M.J.L."/>
            <person name="Mikheyev A.S."/>
        </authorList>
    </citation>
    <scope>NUCLEOTIDE SEQUENCE [LARGE SCALE GENOMIC DNA]</scope>
    <source>
        <strain evidence="2">Daus_M_001</strain>
        <tissue evidence="2">Leg muscle</tissue>
    </source>
</reference>